<dbReference type="InterPro" id="IPR035985">
    <property type="entry name" value="Ubiquitin-activating_enz"/>
</dbReference>
<dbReference type="InterPro" id="IPR000594">
    <property type="entry name" value="ThiF_NAD_FAD-bd"/>
</dbReference>
<dbReference type="SUPFAM" id="SSF69572">
    <property type="entry name" value="Activating enzymes of the ubiquitin-like proteins"/>
    <property type="match status" value="1"/>
</dbReference>
<evidence type="ECO:0000313" key="3">
    <source>
        <dbReference type="EMBL" id="GEK93212.1"/>
    </source>
</evidence>
<dbReference type="PANTHER" id="PTHR10953:SF102">
    <property type="entry name" value="ADENYLYLTRANSFERASE AND SULFURTRANSFERASE MOCS3"/>
    <property type="match status" value="1"/>
</dbReference>
<comment type="caution">
    <text evidence="3">The sequence shown here is derived from an EMBL/GenBank/DDBJ whole genome shotgun (WGS) entry which is preliminary data.</text>
</comment>
<dbReference type="InterPro" id="IPR045886">
    <property type="entry name" value="ThiF/MoeB/HesA"/>
</dbReference>
<gene>
    <name evidence="3" type="ORF">GWA01_09820</name>
</gene>
<sequence>MMLDFTDHELERYSRHILLPEVGATGQGKLRSASVLVIGAGGLGAPLLQQLAASGIGRIGIIDHDVLEASNLQRQVLYDTVDIGRYKADVAAEHLRRLNPLLNIEAWTERAGQALLDRLLPGYDLICDGTDNFQTRVLISDASVKHDKTLVSGAVQGFSGQLAVFRPQRGGPCYRCLFPEAETTEAPTCGNAGVLGAATGVIGSLMAVEVMREIMELEGRDQTKLMIWDALSGTTRSFVVTRDPACTAHLPEGH</sequence>
<organism evidence="3 4">
    <name type="scientific">Gluconobacter wancherniae NBRC 103581</name>
    <dbReference type="NCBI Taxonomy" id="656744"/>
    <lineage>
        <taxon>Bacteria</taxon>
        <taxon>Pseudomonadati</taxon>
        <taxon>Pseudomonadota</taxon>
        <taxon>Alphaproteobacteria</taxon>
        <taxon>Acetobacterales</taxon>
        <taxon>Acetobacteraceae</taxon>
        <taxon>Gluconobacter</taxon>
    </lineage>
</organism>
<evidence type="ECO:0000256" key="1">
    <source>
        <dbReference type="ARBA" id="ARBA00009919"/>
    </source>
</evidence>
<feature type="domain" description="THIF-type NAD/FAD binding fold" evidence="2">
    <location>
        <begin position="13"/>
        <end position="247"/>
    </location>
</feature>
<dbReference type="GO" id="GO:0008146">
    <property type="term" value="F:sulfotransferase activity"/>
    <property type="evidence" value="ECO:0007669"/>
    <property type="project" value="TreeGrafter"/>
</dbReference>
<comment type="similarity">
    <text evidence="1">Belongs to the HesA/MoeB/ThiF family.</text>
</comment>
<reference evidence="3 4" key="1">
    <citation type="submission" date="2019-07" db="EMBL/GenBank/DDBJ databases">
        <title>Whole genome shotgun sequence of Gluconobacter wancherniae NBRC 103581.</title>
        <authorList>
            <person name="Hosoyama A."/>
            <person name="Uohara A."/>
            <person name="Ohji S."/>
            <person name="Ichikawa N."/>
        </authorList>
    </citation>
    <scope>NUCLEOTIDE SEQUENCE [LARGE SCALE GENOMIC DNA]</scope>
    <source>
        <strain evidence="3 4">NBRC 103581</strain>
    </source>
</reference>
<protein>
    <submittedName>
        <fullName evidence="3">Molybdopterin biosynthesis protein</fullName>
    </submittedName>
</protein>
<accession>A0A511B066</accession>
<dbReference type="FunFam" id="3.40.50.720:FF:000080">
    <property type="entry name" value="Thiazole biosynthesis adenylyltransferase ThiF"/>
    <property type="match status" value="1"/>
</dbReference>
<dbReference type="GO" id="GO:0008641">
    <property type="term" value="F:ubiquitin-like modifier activating enzyme activity"/>
    <property type="evidence" value="ECO:0007669"/>
    <property type="project" value="InterPro"/>
</dbReference>
<dbReference type="GO" id="GO:0005829">
    <property type="term" value="C:cytosol"/>
    <property type="evidence" value="ECO:0007669"/>
    <property type="project" value="TreeGrafter"/>
</dbReference>
<dbReference type="EMBL" id="BJUZ01000001">
    <property type="protein sequence ID" value="GEK93212.1"/>
    <property type="molecule type" value="Genomic_DNA"/>
</dbReference>
<name>A0A511B066_9PROT</name>
<dbReference type="Pfam" id="PF00899">
    <property type="entry name" value="ThiF"/>
    <property type="match status" value="1"/>
</dbReference>
<dbReference type="GO" id="GO:0016779">
    <property type="term" value="F:nucleotidyltransferase activity"/>
    <property type="evidence" value="ECO:0007669"/>
    <property type="project" value="TreeGrafter"/>
</dbReference>
<proteinExistence type="inferred from homology"/>
<dbReference type="RefSeq" id="WP_146794566.1">
    <property type="nucleotide sequence ID" value="NZ_BARC01000011.1"/>
</dbReference>
<dbReference type="AlphaFoldDB" id="A0A511B066"/>
<dbReference type="Proteomes" id="UP000321230">
    <property type="component" value="Unassembled WGS sequence"/>
</dbReference>
<dbReference type="OrthoDB" id="9804286at2"/>
<evidence type="ECO:0000313" key="4">
    <source>
        <dbReference type="Proteomes" id="UP000321230"/>
    </source>
</evidence>
<dbReference type="Gene3D" id="3.40.50.720">
    <property type="entry name" value="NAD(P)-binding Rossmann-like Domain"/>
    <property type="match status" value="1"/>
</dbReference>
<evidence type="ECO:0000259" key="2">
    <source>
        <dbReference type="Pfam" id="PF00899"/>
    </source>
</evidence>
<dbReference type="GO" id="GO:0004792">
    <property type="term" value="F:thiosulfate-cyanide sulfurtransferase activity"/>
    <property type="evidence" value="ECO:0007669"/>
    <property type="project" value="TreeGrafter"/>
</dbReference>
<dbReference type="PANTHER" id="PTHR10953">
    <property type="entry name" value="UBIQUITIN-ACTIVATING ENZYME E1"/>
    <property type="match status" value="1"/>
</dbReference>
<dbReference type="CDD" id="cd00757">
    <property type="entry name" value="ThiF_MoeB_HesA_family"/>
    <property type="match status" value="1"/>
</dbReference>
<keyword evidence="4" id="KW-1185">Reference proteome</keyword>